<comment type="caution">
    <text evidence="1">The sequence shown here is derived from an EMBL/GenBank/DDBJ whole genome shotgun (WGS) entry which is preliminary data.</text>
</comment>
<proteinExistence type="predicted"/>
<sequence>MSHSYSYWNRNEHVQPLKKIYENLTGSLKSLRLTVTNQSCITAIPSTRQETNLASLLFLLPGRKPILHHCYSFDPTGNQFYITAIPSTRQETNLTTLIIFLSTGKQYCNTAILSSQQETNLASLLFLRPGRKPILHHCYSFDPAGIQSCNTPIPSTRQESNLATLLFFLATGNQSCNTSILSNHRKPTMHYCSF</sequence>
<dbReference type="EMBL" id="JAEAOA010001810">
    <property type="protein sequence ID" value="KAK3587246.1"/>
    <property type="molecule type" value="Genomic_DNA"/>
</dbReference>
<dbReference type="AlphaFoldDB" id="A0AAE0S8F7"/>
<dbReference type="Proteomes" id="UP001195483">
    <property type="component" value="Unassembled WGS sequence"/>
</dbReference>
<evidence type="ECO:0000313" key="2">
    <source>
        <dbReference type="Proteomes" id="UP001195483"/>
    </source>
</evidence>
<reference evidence="1" key="1">
    <citation type="journal article" date="2021" name="Genome Biol. Evol.">
        <title>A High-Quality Reference Genome for a Parasitic Bivalve with Doubly Uniparental Inheritance (Bivalvia: Unionida).</title>
        <authorList>
            <person name="Smith C.H."/>
        </authorList>
    </citation>
    <scope>NUCLEOTIDE SEQUENCE</scope>
    <source>
        <strain evidence="1">CHS0354</strain>
    </source>
</reference>
<reference evidence="1" key="2">
    <citation type="journal article" date="2021" name="Genome Biol. Evol.">
        <title>Developing a high-quality reference genome for a parasitic bivalve with doubly uniparental inheritance (Bivalvia: Unionida).</title>
        <authorList>
            <person name="Smith C.H."/>
        </authorList>
    </citation>
    <scope>NUCLEOTIDE SEQUENCE</scope>
    <source>
        <strain evidence="1">CHS0354</strain>
        <tissue evidence="1">Mantle</tissue>
    </source>
</reference>
<keyword evidence="2" id="KW-1185">Reference proteome</keyword>
<evidence type="ECO:0000313" key="1">
    <source>
        <dbReference type="EMBL" id="KAK3587246.1"/>
    </source>
</evidence>
<name>A0AAE0S8F7_9BIVA</name>
<accession>A0AAE0S8F7</accession>
<gene>
    <name evidence="1" type="ORF">CHS0354_030433</name>
</gene>
<protein>
    <submittedName>
        <fullName evidence="1">Uncharacterized protein</fullName>
    </submittedName>
</protein>
<reference evidence="1" key="3">
    <citation type="submission" date="2023-05" db="EMBL/GenBank/DDBJ databases">
        <authorList>
            <person name="Smith C.H."/>
        </authorList>
    </citation>
    <scope>NUCLEOTIDE SEQUENCE</scope>
    <source>
        <strain evidence="1">CHS0354</strain>
        <tissue evidence="1">Mantle</tissue>
    </source>
</reference>
<organism evidence="1 2">
    <name type="scientific">Potamilus streckersoni</name>
    <dbReference type="NCBI Taxonomy" id="2493646"/>
    <lineage>
        <taxon>Eukaryota</taxon>
        <taxon>Metazoa</taxon>
        <taxon>Spiralia</taxon>
        <taxon>Lophotrochozoa</taxon>
        <taxon>Mollusca</taxon>
        <taxon>Bivalvia</taxon>
        <taxon>Autobranchia</taxon>
        <taxon>Heteroconchia</taxon>
        <taxon>Palaeoheterodonta</taxon>
        <taxon>Unionida</taxon>
        <taxon>Unionoidea</taxon>
        <taxon>Unionidae</taxon>
        <taxon>Ambleminae</taxon>
        <taxon>Lampsilini</taxon>
        <taxon>Potamilus</taxon>
    </lineage>
</organism>